<name>A0A4Q8LZH5_9GAMM</name>
<feature type="transmembrane region" description="Helical" evidence="1">
    <location>
        <begin position="67"/>
        <end position="88"/>
    </location>
</feature>
<evidence type="ECO:0008006" key="4">
    <source>
        <dbReference type="Google" id="ProtNLM"/>
    </source>
</evidence>
<feature type="transmembrane region" description="Helical" evidence="1">
    <location>
        <begin position="140"/>
        <end position="162"/>
    </location>
</feature>
<reference evidence="2 3" key="1">
    <citation type="submission" date="2019-02" db="EMBL/GenBank/DDBJ databases">
        <title>WGS of Pseudoxanthomonas species novum from clinical isolates.</title>
        <authorList>
            <person name="Bernier A.-M."/>
            <person name="Bernard K."/>
            <person name="Vachon A."/>
        </authorList>
    </citation>
    <scope>NUCLEOTIDE SEQUENCE [LARGE SCALE GENOMIC DNA]</scope>
    <source>
        <strain evidence="2 3">NML140781</strain>
    </source>
</reference>
<keyword evidence="1" id="KW-0472">Membrane</keyword>
<feature type="transmembrane region" description="Helical" evidence="1">
    <location>
        <begin position="100"/>
        <end position="120"/>
    </location>
</feature>
<dbReference type="Proteomes" id="UP000292087">
    <property type="component" value="Unassembled WGS sequence"/>
</dbReference>
<protein>
    <recommendedName>
        <fullName evidence="4">DUF2214 domain-containing protein</fullName>
    </recommendedName>
</protein>
<feature type="transmembrane region" description="Helical" evidence="1">
    <location>
        <begin position="23"/>
        <end position="47"/>
    </location>
</feature>
<evidence type="ECO:0000313" key="3">
    <source>
        <dbReference type="Proteomes" id="UP000292087"/>
    </source>
</evidence>
<keyword evidence="1" id="KW-0812">Transmembrane</keyword>
<gene>
    <name evidence="2" type="ORF">EA656_05340</name>
</gene>
<dbReference type="AlphaFoldDB" id="A0A4Q8LZH5"/>
<evidence type="ECO:0000256" key="1">
    <source>
        <dbReference type="SAM" id="Phobius"/>
    </source>
</evidence>
<proteinExistence type="predicted"/>
<evidence type="ECO:0000313" key="2">
    <source>
        <dbReference type="EMBL" id="TAA38063.1"/>
    </source>
</evidence>
<comment type="caution">
    <text evidence="2">The sequence shown here is derived from an EMBL/GenBank/DDBJ whole genome shotgun (WGS) entry which is preliminary data.</text>
</comment>
<dbReference type="RefSeq" id="WP_130522906.1">
    <property type="nucleotide sequence ID" value="NZ_SHLZ01000003.1"/>
</dbReference>
<dbReference type="EMBL" id="SHMF01000001">
    <property type="protein sequence ID" value="TAA38063.1"/>
    <property type="molecule type" value="Genomic_DNA"/>
</dbReference>
<organism evidence="2 3">
    <name type="scientific">Pseudoxanthomonas winnipegensis</name>
    <dbReference type="NCBI Taxonomy" id="2480810"/>
    <lineage>
        <taxon>Bacteria</taxon>
        <taxon>Pseudomonadati</taxon>
        <taxon>Pseudomonadota</taxon>
        <taxon>Gammaproteobacteria</taxon>
        <taxon>Lysobacterales</taxon>
        <taxon>Lysobacteraceae</taxon>
        <taxon>Pseudoxanthomonas</taxon>
    </lineage>
</organism>
<sequence>MTTPALFEWLNALPLSTYVRESLYLYPALDVIHVVGVIVLFGSIAVVDLRLLGKVFADVPIARLSRGVLPLTFVGAALAFTSGILLFLSEAETIWSNPMLVAKFVLLILAALNIGSWHIAFAHNRAQWDTLAVPPLRARIAGGASLALWAAVLVCGRLIAFIF</sequence>
<keyword evidence="1" id="KW-1133">Transmembrane helix</keyword>
<accession>A0A4Q8LZH5</accession>